<proteinExistence type="predicted"/>
<protein>
    <submittedName>
        <fullName evidence="2">Uncharacterized protein</fullName>
    </submittedName>
</protein>
<evidence type="ECO:0000313" key="2">
    <source>
        <dbReference type="EMBL" id="RDX49913.1"/>
    </source>
</evidence>
<dbReference type="EMBL" id="KZ857402">
    <property type="protein sequence ID" value="RDX49913.1"/>
    <property type="molecule type" value="Genomic_DNA"/>
</dbReference>
<organism evidence="2 3">
    <name type="scientific">Lentinus brumalis</name>
    <dbReference type="NCBI Taxonomy" id="2498619"/>
    <lineage>
        <taxon>Eukaryota</taxon>
        <taxon>Fungi</taxon>
        <taxon>Dikarya</taxon>
        <taxon>Basidiomycota</taxon>
        <taxon>Agaricomycotina</taxon>
        <taxon>Agaricomycetes</taxon>
        <taxon>Polyporales</taxon>
        <taxon>Polyporaceae</taxon>
        <taxon>Lentinus</taxon>
    </lineage>
</organism>
<sequence>MQSYDVCATPHTGLMSRLNGDVLLNFIGILSTKAEDSARKPASDLCALSQTCHYMRELCMPYLFGTCTVMVNSCLTLEKLPPSSVWPHIKNLRFSNTRHHPELRKIKSHRFVYDPKGPIQYTVNAELGSLFDPLLSDTQLRSMPNLRSVYVHGDRDGVYDISMAALKAILSMPHLRDFKLVNHEIYPCLDVDGAALKVDDEQWCEGLASVTSFTYDVRMAGVPPGYPAEVARQALAVILRGLAPSLETLCLPSIYAPVETIRETHWPLLREFTVRGGHLDTPSASLAYAQQFRKMPKLRALNFEIARPHVAWPARHVAPFPWPLLEHLTLSHPDPDDAIYAHLPSSTRSLSLHSWPSQVYDVYLQEGTMSYSAWSRLPRGVPLVSSVMLRVVQACSHIASDLTRLHIEYLADENEDALLQHIASAYISLAELEIHRRCPSNTPHVYGWYSNLGKACASLTKLRTLYVQTPLNDYPKRVHIPRIARYYTEYQHRAYAERTLLRVATALACMLPPSMETIAFLTPDNFWPRWAVYSVHDTADGDCPTVKILTTEPPGISDVTAPTNNSSSTSVSSIPEEFSTGRTDVAGVSNSNSAPAPKQESKHAVTVVETSRGDVEKLDAVRERVARYEYHRLAQGGAGHSWSFRDGPPSY</sequence>
<reference evidence="2 3" key="1">
    <citation type="journal article" date="2018" name="Biotechnol. Biofuels">
        <title>Integrative visual omics of the white-rot fungus Polyporus brumalis exposes the biotechnological potential of its oxidative enzymes for delignifying raw plant biomass.</title>
        <authorList>
            <person name="Miyauchi S."/>
            <person name="Rancon A."/>
            <person name="Drula E."/>
            <person name="Hage H."/>
            <person name="Chaduli D."/>
            <person name="Favel A."/>
            <person name="Grisel S."/>
            <person name="Henrissat B."/>
            <person name="Herpoel-Gimbert I."/>
            <person name="Ruiz-Duenas F.J."/>
            <person name="Chevret D."/>
            <person name="Hainaut M."/>
            <person name="Lin J."/>
            <person name="Wang M."/>
            <person name="Pangilinan J."/>
            <person name="Lipzen A."/>
            <person name="Lesage-Meessen L."/>
            <person name="Navarro D."/>
            <person name="Riley R."/>
            <person name="Grigoriev I.V."/>
            <person name="Zhou S."/>
            <person name="Raouche S."/>
            <person name="Rosso M.N."/>
        </authorList>
    </citation>
    <scope>NUCLEOTIDE SEQUENCE [LARGE SCALE GENOMIC DNA]</scope>
    <source>
        <strain evidence="2 3">BRFM 1820</strain>
    </source>
</reference>
<evidence type="ECO:0000313" key="3">
    <source>
        <dbReference type="Proteomes" id="UP000256964"/>
    </source>
</evidence>
<evidence type="ECO:0000256" key="1">
    <source>
        <dbReference type="SAM" id="MobiDB-lite"/>
    </source>
</evidence>
<gene>
    <name evidence="2" type="ORF">OH76DRAFT_1403155</name>
</gene>
<dbReference type="Proteomes" id="UP000256964">
    <property type="component" value="Unassembled WGS sequence"/>
</dbReference>
<dbReference type="AlphaFoldDB" id="A0A371DBK6"/>
<keyword evidence="3" id="KW-1185">Reference proteome</keyword>
<accession>A0A371DBK6</accession>
<feature type="region of interest" description="Disordered" evidence="1">
    <location>
        <begin position="553"/>
        <end position="608"/>
    </location>
</feature>
<name>A0A371DBK6_9APHY</name>
<feature type="compositionally biased region" description="Low complexity" evidence="1">
    <location>
        <begin position="563"/>
        <end position="573"/>
    </location>
</feature>
<dbReference type="OrthoDB" id="2750369at2759"/>